<evidence type="ECO:0000313" key="3">
    <source>
        <dbReference type="Proteomes" id="UP000239874"/>
    </source>
</evidence>
<organism evidence="2 3">
    <name type="scientific">Nocardia nova</name>
    <dbReference type="NCBI Taxonomy" id="37330"/>
    <lineage>
        <taxon>Bacteria</taxon>
        <taxon>Bacillati</taxon>
        <taxon>Actinomycetota</taxon>
        <taxon>Actinomycetes</taxon>
        <taxon>Mycobacteriales</taxon>
        <taxon>Nocardiaceae</taxon>
        <taxon>Nocardia</taxon>
    </lineage>
</organism>
<evidence type="ECO:0000256" key="1">
    <source>
        <dbReference type="SAM" id="MobiDB-lite"/>
    </source>
</evidence>
<comment type="caution">
    <text evidence="2">The sequence shown here is derived from an EMBL/GenBank/DDBJ whole genome shotgun (WGS) entry which is preliminary data.</text>
</comment>
<dbReference type="Proteomes" id="UP000239874">
    <property type="component" value="Unassembled WGS sequence"/>
</dbReference>
<dbReference type="AlphaFoldDB" id="A0A2S6AEB4"/>
<gene>
    <name evidence="2" type="ORF">C5E45_32160</name>
</gene>
<sequence>MGAAVIVGVVFHLHRQPLPQGERGQLGWHPGPHGEQSVTHQPHPLGDDMVRQPPDVRPRDTGLFREHPGGGLVANVSARQGQTCGVAALQGRADVGVHHPAQFERIGGFGHHQ</sequence>
<feature type="region of interest" description="Disordered" evidence="1">
    <location>
        <begin position="18"/>
        <end position="49"/>
    </location>
</feature>
<protein>
    <submittedName>
        <fullName evidence="2">Uncharacterized protein</fullName>
    </submittedName>
</protein>
<accession>A0A2S6AEB4</accession>
<evidence type="ECO:0000313" key="2">
    <source>
        <dbReference type="EMBL" id="PPJ32738.1"/>
    </source>
</evidence>
<proteinExistence type="predicted"/>
<dbReference type="EMBL" id="PSZC01000037">
    <property type="protein sequence ID" value="PPJ32738.1"/>
    <property type="molecule type" value="Genomic_DNA"/>
</dbReference>
<name>A0A2S6AEB4_9NOCA</name>
<reference evidence="2 3" key="1">
    <citation type="submission" date="2018-02" db="EMBL/GenBank/DDBJ databases">
        <title>8 Nocardia nova and 1 Nocardia cyriacigeorgica strain used for evolution to TMP-SMX.</title>
        <authorList>
            <person name="Mehta H."/>
            <person name="Weng J."/>
            <person name="Shamoo Y."/>
        </authorList>
    </citation>
    <scope>NUCLEOTIDE SEQUENCE [LARGE SCALE GENOMIC DNA]</scope>
    <source>
        <strain evidence="2 3">MDA3139</strain>
    </source>
</reference>